<proteinExistence type="predicted"/>
<keyword evidence="2" id="KW-1185">Reference proteome</keyword>
<protein>
    <submittedName>
        <fullName evidence="1">Uncharacterized protein</fullName>
    </submittedName>
</protein>
<dbReference type="Proteomes" id="UP000766698">
    <property type="component" value="Unassembled WGS sequence"/>
</dbReference>
<evidence type="ECO:0000313" key="2">
    <source>
        <dbReference type="Proteomes" id="UP000766698"/>
    </source>
</evidence>
<dbReference type="RefSeq" id="WP_182855316.1">
    <property type="nucleotide sequence ID" value="NZ_WMLF01000113.1"/>
</dbReference>
<sequence length="91" mass="9597">MASTPRARAANVDRIRVAEEAADALRQALAAHDVTFPSLRLDLVTCAMTEPNPLLDLGRCNVETALRLAAALRATTPPTHGRADGRPVVAG</sequence>
<name>A0ABR6EFB7_9ACTN</name>
<comment type="caution">
    <text evidence="1">The sequence shown here is derived from an EMBL/GenBank/DDBJ whole genome shotgun (WGS) entry which is preliminary data.</text>
</comment>
<evidence type="ECO:0000313" key="1">
    <source>
        <dbReference type="EMBL" id="MBB1243953.1"/>
    </source>
</evidence>
<accession>A0ABR6EFB7</accession>
<reference evidence="2" key="1">
    <citation type="journal article" date="2020" name="Syst. Appl. Microbiol.">
        <title>Streptomyces alkaliterrae sp. nov., isolated from an alkaline soil, and emended descriptions of Streptomyces alkaliphilus, Streptomyces calidiresistens and Streptomyces durbertensis.</title>
        <authorList>
            <person name="Swiecimska M."/>
            <person name="Golinska P."/>
            <person name="Nouioui I."/>
            <person name="Wypij M."/>
            <person name="Rai M."/>
            <person name="Sangal V."/>
            <person name="Goodfellow M."/>
        </authorList>
    </citation>
    <scope>NUCLEOTIDE SEQUENCE [LARGE SCALE GENOMIC DNA]</scope>
    <source>
        <strain evidence="2">DSM 104538</strain>
    </source>
</reference>
<organism evidence="1 2">
    <name type="scientific">Streptomyces durbertensis</name>
    <dbReference type="NCBI Taxonomy" id="2448886"/>
    <lineage>
        <taxon>Bacteria</taxon>
        <taxon>Bacillati</taxon>
        <taxon>Actinomycetota</taxon>
        <taxon>Actinomycetes</taxon>
        <taxon>Kitasatosporales</taxon>
        <taxon>Streptomycetaceae</taxon>
        <taxon>Streptomyces</taxon>
    </lineage>
</organism>
<gene>
    <name evidence="1" type="ORF">GL263_10350</name>
</gene>
<dbReference type="EMBL" id="WMLF01000113">
    <property type="protein sequence ID" value="MBB1243953.1"/>
    <property type="molecule type" value="Genomic_DNA"/>
</dbReference>